<dbReference type="Proteomes" id="UP000256845">
    <property type="component" value="Unassembled WGS sequence"/>
</dbReference>
<gene>
    <name evidence="2" type="ORF">DFP90_103216</name>
</gene>
<evidence type="ECO:0000256" key="1">
    <source>
        <dbReference type="SAM" id="MobiDB-lite"/>
    </source>
</evidence>
<accession>A0A3D9HRA5</accession>
<evidence type="ECO:0000313" key="3">
    <source>
        <dbReference type="Proteomes" id="UP000256845"/>
    </source>
</evidence>
<organism evidence="2 3">
    <name type="scientific">Aestuariispira insulae</name>
    <dbReference type="NCBI Taxonomy" id="1461337"/>
    <lineage>
        <taxon>Bacteria</taxon>
        <taxon>Pseudomonadati</taxon>
        <taxon>Pseudomonadota</taxon>
        <taxon>Alphaproteobacteria</taxon>
        <taxon>Rhodospirillales</taxon>
        <taxon>Kiloniellaceae</taxon>
        <taxon>Aestuariispira</taxon>
    </lineage>
</organism>
<dbReference type="EMBL" id="QRDW01000003">
    <property type="protein sequence ID" value="RED51416.1"/>
    <property type="molecule type" value="Genomic_DNA"/>
</dbReference>
<dbReference type="RefSeq" id="WP_115936308.1">
    <property type="nucleotide sequence ID" value="NZ_QRDW01000003.1"/>
</dbReference>
<protein>
    <submittedName>
        <fullName evidence="2">Uncharacterized protein</fullName>
    </submittedName>
</protein>
<name>A0A3D9HRA5_9PROT</name>
<feature type="region of interest" description="Disordered" evidence="1">
    <location>
        <begin position="1"/>
        <end position="23"/>
    </location>
</feature>
<keyword evidence="3" id="KW-1185">Reference proteome</keyword>
<proteinExistence type="predicted"/>
<dbReference type="OrthoDB" id="7356265at2"/>
<reference evidence="2 3" key="1">
    <citation type="submission" date="2018-07" db="EMBL/GenBank/DDBJ databases">
        <title>Genomic Encyclopedia of Type Strains, Phase III (KMG-III): the genomes of soil and plant-associated and newly described type strains.</title>
        <authorList>
            <person name="Whitman W."/>
        </authorList>
    </citation>
    <scope>NUCLEOTIDE SEQUENCE [LARGE SCALE GENOMIC DNA]</scope>
    <source>
        <strain evidence="2 3">CECT 8488</strain>
    </source>
</reference>
<comment type="caution">
    <text evidence="2">The sequence shown here is derived from an EMBL/GenBank/DDBJ whole genome shotgun (WGS) entry which is preliminary data.</text>
</comment>
<evidence type="ECO:0000313" key="2">
    <source>
        <dbReference type="EMBL" id="RED51416.1"/>
    </source>
</evidence>
<dbReference type="AlphaFoldDB" id="A0A3D9HRA5"/>
<sequence length="281" mass="31825">MVPMKKTGHPQSAAPEISSEIGPSQLADTVKKVMDLMESRLSDQIAATRGNISGYDMHTLLNDMKSMKDPELQGIIKKGWADIHDTVESVIWDEDRTHPLYRMIVHRFAPLLPARGDTPIPGQHLSRAIIRPLHAALEQMVGPGVLKDSEAECRDIVLEKREDAGRKFHWDQIYSDPKTNHMADDILVRAAHYFLDCPKRRNWMISVISNGIAHLTDKSQQDGDWFFGDWEFHMLTGALYSPLFEQLAEEEGDLVLRYGEDGAGLLRNLQTALAEDRRQFA</sequence>